<evidence type="ECO:0000259" key="4">
    <source>
        <dbReference type="Pfam" id="PF03178"/>
    </source>
</evidence>
<dbReference type="EMBL" id="JAPDMQ010000015">
    <property type="protein sequence ID" value="KAK0540336.1"/>
    <property type="molecule type" value="Genomic_DNA"/>
</dbReference>
<reference evidence="6" key="1">
    <citation type="journal article" date="2023" name="PhytoFront">
        <title>Draft Genome Resources of Seven Strains of Tilletia horrida, Causal Agent of Kernel Smut of Rice.</title>
        <authorList>
            <person name="Khanal S."/>
            <person name="Antony Babu S."/>
            <person name="Zhou X.G."/>
        </authorList>
    </citation>
    <scope>NUCLEOTIDE SEQUENCE</scope>
    <source>
        <strain evidence="6">TX3</strain>
    </source>
</reference>
<evidence type="ECO:0000256" key="1">
    <source>
        <dbReference type="ARBA" id="ARBA00004123"/>
    </source>
</evidence>
<dbReference type="Proteomes" id="UP001176521">
    <property type="component" value="Unassembled WGS sequence"/>
</dbReference>
<evidence type="ECO:0000259" key="5">
    <source>
        <dbReference type="Pfam" id="PF10433"/>
    </source>
</evidence>
<dbReference type="Pfam" id="PF03178">
    <property type="entry name" value="CPSF_A"/>
    <property type="match status" value="1"/>
</dbReference>
<proteinExistence type="predicted"/>
<gene>
    <name evidence="6" type="primary">CFT1</name>
    <name evidence="6" type="ORF">OC842_000524</name>
</gene>
<dbReference type="GO" id="GO:0005634">
    <property type="term" value="C:nucleus"/>
    <property type="evidence" value="ECO:0007669"/>
    <property type="project" value="UniProtKB-SubCell"/>
</dbReference>
<evidence type="ECO:0000313" key="7">
    <source>
        <dbReference type="Proteomes" id="UP001176521"/>
    </source>
</evidence>
<dbReference type="InterPro" id="IPR018846">
    <property type="entry name" value="Beta-prop_RSE1/DDB1/CPSF1_1st"/>
</dbReference>
<name>A0AAN6GHB1_9BASI</name>
<sequence length="1368" mass="149379">MLQALHNQLALPAGAAFTAALNLSLPPAPTLEQARARAAQGHEAWPAKRGRLLGNVVLARDDCLRVYEVREPGPDAHTHAHGLGPELREGESFDGEPVQARFHMLCSHQLFGVVTGLAKVRTIASAEDSRDRLLVSFKDAKIALLEWSDIERDLITVSIHTYERASQLAHGLPHSFYPALAVDPADRCAALLLPQDAIAILPFLQDTAELELFEGPQANASRSLPYAPSFVLPFSQSDPKIRGVRDIVFLPGFQKPTLAVLYAAQQTWTGRLAEAKDTCSFAMITLDMNLSTHPVISERHGLPYDAFQIIACPQRLGGCMIMTPSAILHIDQASKVVGTAVSGWHALSSALELPHAKVRKFSDATDAEHEDKPQTNGTGAAGHKEGEDIAMTGAEALAPLELELQGSELFFTDDTSGWVLMKSSRAFRFRFQLDGRSISALSIPSAPEHSATLPSSLSVLDAGRAKFLLTGSMAGDTVLQRIDSIMTTVVEGEETEVNGSAAKKIEDDMELDVDLYGEEAAQADDSKAKKQQITRLTDCDRLQFLGSISDMCERAIKGSTVSSFVATVGAEAAGGLASIEPQVIPRKRRRLNVEASDGIWDVTAANADPAAGRRIVTTSGGTSQLLTMDESTEVTPIRAWDEPTLQACPLQGSNFFARLSPDAFEVLTAAGEKVASFASVEDESFLECHIQHKHVVIRTNAGLRLVQLQLGKKQVLKPLNTFAGVADRYYHAAFIDDSAQPADLVTLTEESHIEVYDLATGTLRWRSRTLLTAASRLDAHIADAPHPDVALELVSAAFFSLQHMLHCAVLYKNGLFVVYEACRWQPTSTAAAAAAASGADDSNSTTASAGICFVKRLAEFFGPTKRLRATPFHSLGDFDGVFLCGTPPRWILRSPQSGVRLFVHDRESTHGFAKIGAPGTSVIAESHGAETWLAEIGPYSQDLTVLHERHQIGRTYSKVRWHPRIRAVVAASSTDGNFVLFEPEEGTAIGTPETDPIPAKIPYGSVELFVGDLQAPVHGYELEPNEMVTAMEIVSLDTMSHLALRKEFVAVGTTWFHGEDRPTRGATYIFDIVEVVSDGHDEGRNYRLRLLGRDDFTKGPVTAITDLNGYIVTAVGQKLFVRAFEQDQWLVAVAFLDMFFYTTSLRKLKNFLIATDAQKSVSFIMFQEEPYRLFSLGRDYRNLHLTGGDFLVSEKELVLTTTDLDGVVRLVDYNPAITTSHGGQRLLLRTEFQTAAEAACTVRLPRYSSDEEAYDASEIILGKMNGSIETLIPVQEQVFKRLQVLQGQLVRNVQHMAGLNPRAYRAVHNDFSTRPLAKGILDGTLLDVFVTLSWPRMVELASGLPGCIGGPQQVLDELYLLRSAWLLS</sequence>
<comment type="subcellular location">
    <subcellularLocation>
        <location evidence="1">Nucleus</location>
    </subcellularLocation>
</comment>
<comment type="caution">
    <text evidence="6">The sequence shown here is derived from an EMBL/GenBank/DDBJ whole genome shotgun (WGS) entry which is preliminary data.</text>
</comment>
<evidence type="ECO:0000256" key="2">
    <source>
        <dbReference type="ARBA" id="ARBA00023242"/>
    </source>
</evidence>
<dbReference type="InterPro" id="IPR050358">
    <property type="entry name" value="RSE1/DDB1/CFT1"/>
</dbReference>
<feature type="domain" description="RSE1/DDB1/CPSF1 first beta-propeller" evidence="5">
    <location>
        <begin position="102"/>
        <end position="335"/>
    </location>
</feature>
<protein>
    <submittedName>
        <fullName evidence="6">mRNA cleavage and polyadenylation factor subunit</fullName>
    </submittedName>
</protein>
<evidence type="ECO:0000256" key="3">
    <source>
        <dbReference type="SAM" id="MobiDB-lite"/>
    </source>
</evidence>
<dbReference type="InterPro" id="IPR015943">
    <property type="entry name" value="WD40/YVTN_repeat-like_dom_sf"/>
</dbReference>
<accession>A0AAN6GHB1</accession>
<evidence type="ECO:0000313" key="6">
    <source>
        <dbReference type="EMBL" id="KAK0540336.1"/>
    </source>
</evidence>
<feature type="region of interest" description="Disordered" evidence="3">
    <location>
        <begin position="363"/>
        <end position="384"/>
    </location>
</feature>
<keyword evidence="2" id="KW-0539">Nucleus</keyword>
<dbReference type="Pfam" id="PF10433">
    <property type="entry name" value="Beta-prop_RSE1_1st"/>
    <property type="match status" value="1"/>
</dbReference>
<dbReference type="Gene3D" id="2.130.10.10">
    <property type="entry name" value="YVTN repeat-like/Quinoprotein amine dehydrogenase"/>
    <property type="match status" value="2"/>
</dbReference>
<feature type="compositionally biased region" description="Basic and acidic residues" evidence="3">
    <location>
        <begin position="363"/>
        <end position="373"/>
    </location>
</feature>
<dbReference type="InterPro" id="IPR004871">
    <property type="entry name" value="RSE1/DDB1/CPSF1_C"/>
</dbReference>
<feature type="domain" description="RSE1/DDB1/CPSF1 C-terminal" evidence="4">
    <location>
        <begin position="1014"/>
        <end position="1329"/>
    </location>
</feature>
<dbReference type="PANTHER" id="PTHR10644">
    <property type="entry name" value="DNA REPAIR/RNA PROCESSING CPSF FAMILY"/>
    <property type="match status" value="1"/>
</dbReference>
<keyword evidence="7" id="KW-1185">Reference proteome</keyword>
<dbReference type="GO" id="GO:0003676">
    <property type="term" value="F:nucleic acid binding"/>
    <property type="evidence" value="ECO:0007669"/>
    <property type="project" value="InterPro"/>
</dbReference>
<organism evidence="6 7">
    <name type="scientific">Tilletia horrida</name>
    <dbReference type="NCBI Taxonomy" id="155126"/>
    <lineage>
        <taxon>Eukaryota</taxon>
        <taxon>Fungi</taxon>
        <taxon>Dikarya</taxon>
        <taxon>Basidiomycota</taxon>
        <taxon>Ustilaginomycotina</taxon>
        <taxon>Exobasidiomycetes</taxon>
        <taxon>Tilletiales</taxon>
        <taxon>Tilletiaceae</taxon>
        <taxon>Tilletia</taxon>
    </lineage>
</organism>